<protein>
    <submittedName>
        <fullName evidence="1">Uncharacterized protein</fullName>
    </submittedName>
</protein>
<sequence>MPFVPVPQFSAAVQSLLSDGFETVRGLSLSKGRKAVRVIHNVDDGNVAAMATAARDTRYGTLEAAFTSEGMLCSSFVAQPERAPGLAVRVDSAVGAQGVLPLAGLELMYQHEKFTASASVSPAQGLVLTGTSGAEPLMVGGAVLLQPDGRRSTLVGVTLGGAISAIVTMPQDAGPLLHASAVMQPTPTMLVGAMWERAVGAASTTALGVAYQVEEHAVSVKAMVLQGAAELDGRSEPFAVAKAAVVKGFRNVQLGACVELPIKAPSGAPTAPKYGLTLGISLDPPPEPSPID</sequence>
<dbReference type="EMBL" id="JAGTXO010000003">
    <property type="protein sequence ID" value="KAG8468898.1"/>
    <property type="molecule type" value="Genomic_DNA"/>
</dbReference>
<evidence type="ECO:0000313" key="1">
    <source>
        <dbReference type="EMBL" id="KAG8468898.1"/>
    </source>
</evidence>
<proteinExistence type="predicted"/>
<evidence type="ECO:0000313" key="2">
    <source>
        <dbReference type="Proteomes" id="UP000751190"/>
    </source>
</evidence>
<organism evidence="1 2">
    <name type="scientific">Diacronema lutheri</name>
    <name type="common">Unicellular marine alga</name>
    <name type="synonym">Monochrysis lutheri</name>
    <dbReference type="NCBI Taxonomy" id="2081491"/>
    <lineage>
        <taxon>Eukaryota</taxon>
        <taxon>Haptista</taxon>
        <taxon>Haptophyta</taxon>
        <taxon>Pavlovophyceae</taxon>
        <taxon>Pavlovales</taxon>
        <taxon>Pavlovaceae</taxon>
        <taxon>Diacronema</taxon>
    </lineage>
</organism>
<dbReference type="AlphaFoldDB" id="A0A8J5XP67"/>
<comment type="caution">
    <text evidence="1">The sequence shown here is derived from an EMBL/GenBank/DDBJ whole genome shotgun (WGS) entry which is preliminary data.</text>
</comment>
<name>A0A8J5XP67_DIALT</name>
<dbReference type="Gene3D" id="2.40.160.10">
    <property type="entry name" value="Porin"/>
    <property type="match status" value="1"/>
</dbReference>
<dbReference type="Proteomes" id="UP000751190">
    <property type="component" value="Unassembled WGS sequence"/>
</dbReference>
<reference evidence="1" key="1">
    <citation type="submission" date="2021-05" db="EMBL/GenBank/DDBJ databases">
        <title>The genome of the haptophyte Pavlova lutheri (Diacronema luteri, Pavlovales) - a model for lipid biosynthesis in eukaryotic algae.</title>
        <authorList>
            <person name="Hulatt C.J."/>
            <person name="Posewitz M.C."/>
        </authorList>
    </citation>
    <scope>NUCLEOTIDE SEQUENCE</scope>
    <source>
        <strain evidence="1">NIVA-4/92</strain>
    </source>
</reference>
<gene>
    <name evidence="1" type="ORF">KFE25_007416</name>
</gene>
<keyword evidence="2" id="KW-1185">Reference proteome</keyword>
<accession>A0A8J5XP67</accession>
<dbReference type="OrthoDB" id="10334471at2759"/>
<dbReference type="InterPro" id="IPR023614">
    <property type="entry name" value="Porin_dom_sf"/>
</dbReference>